<dbReference type="AlphaFoldDB" id="F2UA71"/>
<proteinExistence type="predicted"/>
<accession>F2UA71</accession>
<dbReference type="Proteomes" id="UP000007799">
    <property type="component" value="Unassembled WGS sequence"/>
</dbReference>
<protein>
    <submittedName>
        <fullName evidence="3">Uncharacterized protein</fullName>
    </submittedName>
</protein>
<feature type="signal peptide" evidence="2">
    <location>
        <begin position="1"/>
        <end position="31"/>
    </location>
</feature>
<evidence type="ECO:0000256" key="1">
    <source>
        <dbReference type="SAM" id="Coils"/>
    </source>
</evidence>
<gene>
    <name evidence="3" type="ORF">PTSG_05356</name>
</gene>
<dbReference type="InParanoid" id="F2UA71"/>
<reference evidence="3" key="1">
    <citation type="submission" date="2009-08" db="EMBL/GenBank/DDBJ databases">
        <title>Annotation of Salpingoeca rosetta.</title>
        <authorList>
            <consortium name="The Broad Institute Genome Sequencing Platform"/>
            <person name="Russ C."/>
            <person name="Cuomo C."/>
            <person name="Burger G."/>
            <person name="Gray M.W."/>
            <person name="Holland P.W.H."/>
            <person name="King N."/>
            <person name="Lang F.B.F."/>
            <person name="Roger A.J."/>
            <person name="Ruiz-Trillo I."/>
            <person name="Young S.K."/>
            <person name="Zeng Q."/>
            <person name="Gargeya S."/>
            <person name="Alvarado L."/>
            <person name="Berlin A."/>
            <person name="Chapman S.B."/>
            <person name="Chen Z."/>
            <person name="Freedman E."/>
            <person name="Gellesch M."/>
            <person name="Goldberg J."/>
            <person name="Griggs A."/>
            <person name="Gujja S."/>
            <person name="Heilman E."/>
            <person name="Heiman D."/>
            <person name="Howarth C."/>
            <person name="Mehta T."/>
            <person name="Neiman D."/>
            <person name="Pearson M."/>
            <person name="Roberts A."/>
            <person name="Saif S."/>
            <person name="Shea T."/>
            <person name="Shenoy N."/>
            <person name="Sisk P."/>
            <person name="Stolte C."/>
            <person name="Sykes S."/>
            <person name="White J."/>
            <person name="Yandava C."/>
            <person name="Haas B."/>
            <person name="Nusbaum C."/>
            <person name="Birren B."/>
        </authorList>
    </citation>
    <scope>NUCLEOTIDE SEQUENCE [LARGE SCALE GENOMIC DNA]</scope>
    <source>
        <strain evidence="3">ATCC 50818</strain>
    </source>
</reference>
<dbReference type="RefSeq" id="XP_004993927.1">
    <property type="nucleotide sequence ID" value="XM_004993870.1"/>
</dbReference>
<keyword evidence="2" id="KW-0732">Signal</keyword>
<evidence type="ECO:0000313" key="4">
    <source>
        <dbReference type="Proteomes" id="UP000007799"/>
    </source>
</evidence>
<dbReference type="GeneID" id="16074505"/>
<evidence type="ECO:0000313" key="3">
    <source>
        <dbReference type="EMBL" id="EGD73646.1"/>
    </source>
</evidence>
<sequence>MHMQARHSWRAKEVVVAALLLLVIFADTSKADQGQDPNNASIYVNDDGHMVLEDSDARVSLKDLLAELQRLGQTVSTMQTGNAEREEETAQLQLEAAQLRKAVSTLDTQSAELNRTGSALTSQAAELEAEVLQLRAETSLLRTENAQLQMTASVAFTHITAITDAGSYNVSLSFANRTALLPPSVPVYVEAGGAGGGGGGRCSSSNGQTAWLAASGGGGGTNPVTNGPGVLHGRGDIGPVVMLGRGADGGYPGVANSNAGLPGGNGGYAAGVFRVDVTPTQNTQLNAVVGRGGTGATSTCDAHGRDGADGFVIFHLPEAINITVIRTA</sequence>
<organism evidence="4">
    <name type="scientific">Salpingoeca rosetta (strain ATCC 50818 / BSB-021)</name>
    <dbReference type="NCBI Taxonomy" id="946362"/>
    <lineage>
        <taxon>Eukaryota</taxon>
        <taxon>Choanoflagellata</taxon>
        <taxon>Craspedida</taxon>
        <taxon>Salpingoecidae</taxon>
        <taxon>Salpingoeca</taxon>
    </lineage>
</organism>
<dbReference type="EMBL" id="GL832966">
    <property type="protein sequence ID" value="EGD73646.1"/>
    <property type="molecule type" value="Genomic_DNA"/>
</dbReference>
<keyword evidence="1" id="KW-0175">Coiled coil</keyword>
<feature type="coiled-coil region" evidence="1">
    <location>
        <begin position="82"/>
        <end position="144"/>
    </location>
</feature>
<name>F2UA71_SALR5</name>
<evidence type="ECO:0000256" key="2">
    <source>
        <dbReference type="SAM" id="SignalP"/>
    </source>
</evidence>
<dbReference type="KEGG" id="sre:PTSG_05356"/>
<feature type="chain" id="PRO_5003287435" evidence="2">
    <location>
        <begin position="32"/>
        <end position="328"/>
    </location>
</feature>
<keyword evidence="4" id="KW-1185">Reference proteome</keyword>